<dbReference type="Proteomes" id="UP001652600">
    <property type="component" value="Chromosome 6"/>
</dbReference>
<evidence type="ECO:0000256" key="10">
    <source>
        <dbReference type="ARBA" id="ARBA00022786"/>
    </source>
</evidence>
<evidence type="ECO:0000256" key="14">
    <source>
        <dbReference type="ARBA" id="ARBA00024209"/>
    </source>
</evidence>
<dbReference type="PANTHER" id="PTHR46279:SF10">
    <property type="entry name" value="RING-TYPE E3 UBIQUITIN TRANSFERASE"/>
    <property type="match status" value="1"/>
</dbReference>
<dbReference type="InterPro" id="IPR046948">
    <property type="entry name" value="ATL20-22-like"/>
</dbReference>
<keyword evidence="6" id="KW-0812">Transmembrane</keyword>
<keyword evidence="12" id="KW-1133">Transmembrane helix</keyword>
<evidence type="ECO:0000256" key="5">
    <source>
        <dbReference type="ARBA" id="ARBA00022679"/>
    </source>
</evidence>
<evidence type="ECO:0000256" key="11">
    <source>
        <dbReference type="ARBA" id="ARBA00022833"/>
    </source>
</evidence>
<dbReference type="InterPro" id="IPR025287">
    <property type="entry name" value="WAK_GUB"/>
</dbReference>
<comment type="subcellular location">
    <subcellularLocation>
        <location evidence="2">Membrane</location>
        <topology evidence="2">Single-pass membrane protein</topology>
    </subcellularLocation>
</comment>
<evidence type="ECO:0000313" key="17">
    <source>
        <dbReference type="Proteomes" id="UP001652600"/>
    </source>
</evidence>
<reference evidence="18" key="1">
    <citation type="submission" date="2025-08" db="UniProtKB">
        <authorList>
            <consortium name="RefSeq"/>
        </authorList>
    </citation>
    <scope>IDENTIFICATION</scope>
    <source>
        <tissue evidence="18">Stem</tissue>
    </source>
</reference>
<dbReference type="RefSeq" id="XP_050942930.1">
    <property type="nucleotide sequence ID" value="XM_051086973.1"/>
</dbReference>
<evidence type="ECO:0000256" key="9">
    <source>
        <dbReference type="ARBA" id="ARBA00022771"/>
    </source>
</evidence>
<keyword evidence="10" id="KW-0833">Ubl conjugation pathway</keyword>
<evidence type="ECO:0000259" key="16">
    <source>
        <dbReference type="Pfam" id="PF13947"/>
    </source>
</evidence>
<keyword evidence="7" id="KW-0479">Metal-binding</keyword>
<dbReference type="PANTHER" id="PTHR46279">
    <property type="entry name" value="RING/U-BOX SUPERFAMILY PROTEIN"/>
    <property type="match status" value="1"/>
</dbReference>
<evidence type="ECO:0000256" key="4">
    <source>
        <dbReference type="ARBA" id="ARBA00012483"/>
    </source>
</evidence>
<comment type="similarity">
    <text evidence="14">Belongs to the RING-type zinc finger family. ATL subfamily.</text>
</comment>
<keyword evidence="8 15" id="KW-0732">Signal</keyword>
<gene>
    <name evidence="18" type="primary">LOC103485698</name>
</gene>
<feature type="chain" id="PRO_5046963363" description="RING-type E3 ubiquitin transferase" evidence="15">
    <location>
        <begin position="17"/>
        <end position="94"/>
    </location>
</feature>
<proteinExistence type="inferred from homology"/>
<evidence type="ECO:0000256" key="2">
    <source>
        <dbReference type="ARBA" id="ARBA00004167"/>
    </source>
</evidence>
<evidence type="ECO:0000256" key="6">
    <source>
        <dbReference type="ARBA" id="ARBA00022692"/>
    </source>
</evidence>
<evidence type="ECO:0000256" key="7">
    <source>
        <dbReference type="ARBA" id="ARBA00022723"/>
    </source>
</evidence>
<feature type="signal peptide" evidence="15">
    <location>
        <begin position="1"/>
        <end position="16"/>
    </location>
</feature>
<keyword evidence="17" id="KW-1185">Reference proteome</keyword>
<organism evidence="17 18">
    <name type="scientific">Cucumis melo</name>
    <name type="common">Muskmelon</name>
    <dbReference type="NCBI Taxonomy" id="3656"/>
    <lineage>
        <taxon>Eukaryota</taxon>
        <taxon>Viridiplantae</taxon>
        <taxon>Streptophyta</taxon>
        <taxon>Embryophyta</taxon>
        <taxon>Tracheophyta</taxon>
        <taxon>Spermatophyta</taxon>
        <taxon>Magnoliopsida</taxon>
        <taxon>eudicotyledons</taxon>
        <taxon>Gunneridae</taxon>
        <taxon>Pentapetalae</taxon>
        <taxon>rosids</taxon>
        <taxon>fabids</taxon>
        <taxon>Cucurbitales</taxon>
        <taxon>Cucurbitaceae</taxon>
        <taxon>Benincaseae</taxon>
        <taxon>Cucumis</taxon>
    </lineage>
</organism>
<evidence type="ECO:0000256" key="12">
    <source>
        <dbReference type="ARBA" id="ARBA00022989"/>
    </source>
</evidence>
<keyword evidence="9" id="KW-0863">Zinc-finger</keyword>
<dbReference type="GeneID" id="103485698"/>
<dbReference type="EC" id="2.3.2.27" evidence="4"/>
<evidence type="ECO:0000256" key="8">
    <source>
        <dbReference type="ARBA" id="ARBA00022729"/>
    </source>
</evidence>
<comment type="pathway">
    <text evidence="3">Protein modification; protein ubiquitination.</text>
</comment>
<accession>A0ABM3KYT2</accession>
<evidence type="ECO:0000256" key="1">
    <source>
        <dbReference type="ARBA" id="ARBA00000900"/>
    </source>
</evidence>
<evidence type="ECO:0000256" key="15">
    <source>
        <dbReference type="SAM" id="SignalP"/>
    </source>
</evidence>
<keyword evidence="13" id="KW-0472">Membrane</keyword>
<evidence type="ECO:0000256" key="3">
    <source>
        <dbReference type="ARBA" id="ARBA00004906"/>
    </source>
</evidence>
<evidence type="ECO:0000313" key="18">
    <source>
        <dbReference type="RefSeq" id="XP_050942930.1"/>
    </source>
</evidence>
<comment type="catalytic activity">
    <reaction evidence="1">
        <text>S-ubiquitinyl-[E2 ubiquitin-conjugating enzyme]-L-cysteine + [acceptor protein]-L-lysine = [E2 ubiquitin-conjugating enzyme]-L-cysteine + N(6)-ubiquitinyl-[acceptor protein]-L-lysine.</text>
        <dbReference type="EC" id="2.3.2.27"/>
    </reaction>
</comment>
<dbReference type="Pfam" id="PF13947">
    <property type="entry name" value="GUB_WAK_bind"/>
    <property type="match status" value="1"/>
</dbReference>
<feature type="domain" description="Wall-associated receptor kinase galacturonan-binding" evidence="16">
    <location>
        <begin position="20"/>
        <end position="83"/>
    </location>
</feature>
<keyword evidence="11" id="KW-0862">Zinc</keyword>
<keyword evidence="5" id="KW-0808">Transferase</keyword>
<sequence>MILLLLFFSFFNLATTSELCFDSHCTGDYQTIRFPFRIVNGQPKSCGYPGFDLSCHPTGANQLVKDVNSNPIQAMEFNVQTLKVDQELVPMLCL</sequence>
<evidence type="ECO:0000256" key="13">
    <source>
        <dbReference type="ARBA" id="ARBA00023136"/>
    </source>
</evidence>
<name>A0ABM3KYT2_CUCME</name>
<protein>
    <recommendedName>
        <fullName evidence="4">RING-type E3 ubiquitin transferase</fullName>
        <ecNumber evidence="4">2.3.2.27</ecNumber>
    </recommendedName>
</protein>